<keyword evidence="5" id="KW-0804">Transcription</keyword>
<evidence type="ECO:0000256" key="5">
    <source>
        <dbReference type="ARBA" id="ARBA00023163"/>
    </source>
</evidence>
<dbReference type="Proteomes" id="UP000799118">
    <property type="component" value="Unassembled WGS sequence"/>
</dbReference>
<keyword evidence="9" id="KW-1185">Reference proteome</keyword>
<comment type="catalytic activity">
    <reaction evidence="6">
        <text>RNA(n) + a ribonucleoside 5'-triphosphate = RNA(n+1) + diphosphate</text>
        <dbReference type="Rhea" id="RHEA:21248"/>
        <dbReference type="Rhea" id="RHEA-COMP:14527"/>
        <dbReference type="Rhea" id="RHEA-COMP:17342"/>
        <dbReference type="ChEBI" id="CHEBI:33019"/>
        <dbReference type="ChEBI" id="CHEBI:61557"/>
        <dbReference type="ChEBI" id="CHEBI:140395"/>
        <dbReference type="EC" id="2.7.7.6"/>
    </reaction>
</comment>
<evidence type="ECO:0000256" key="6">
    <source>
        <dbReference type="ARBA" id="ARBA00048552"/>
    </source>
</evidence>
<dbReference type="PANTHER" id="PTHR19376">
    <property type="entry name" value="DNA-DIRECTED RNA POLYMERASE"/>
    <property type="match status" value="1"/>
</dbReference>
<dbReference type="GO" id="GO:0003677">
    <property type="term" value="F:DNA binding"/>
    <property type="evidence" value="ECO:0007669"/>
    <property type="project" value="InterPro"/>
</dbReference>
<evidence type="ECO:0000256" key="3">
    <source>
        <dbReference type="ARBA" id="ARBA00022679"/>
    </source>
</evidence>
<keyword evidence="3" id="KW-0808">Transferase</keyword>
<dbReference type="PANTHER" id="PTHR19376:SF37">
    <property type="entry name" value="DNA-DIRECTED RNA POLYMERASE II SUBUNIT RPB1"/>
    <property type="match status" value="1"/>
</dbReference>
<dbReference type="GO" id="GO:0005665">
    <property type="term" value="C:RNA polymerase II, core complex"/>
    <property type="evidence" value="ECO:0007669"/>
    <property type="project" value="TreeGrafter"/>
</dbReference>
<dbReference type="OrthoDB" id="270392at2759"/>
<keyword evidence="4" id="KW-0548">Nucleotidyltransferase</keyword>
<sequence>MPVPPPPVRPSIAVDGGAMRSEDDLTYKPWRYHQGVGQSAAESGRPVKAIRARLKGKEGRLRGNLMGKRVVFFCTYCHHWRSESGAGRGWCTEKYCYELDFPERVTPYNYRVSARVVRNGPHYLPRCSLRRSRHCFVLFNRQPSLHKDEYDESSSASYALFHIPMNLSYAAYNADFDGDEMNMHVPQSEETRAELSQVAGYLGRSFLPKPTNQLMVIGPGYLCGIVNSLFETLSLIGTKSENILLWVPDWDGSVPIPAILKTQSAMDWVNKSSVLLFLVVSIFIGSPDPKSSNPFLMMEC</sequence>
<reference evidence="8" key="1">
    <citation type="journal article" date="2019" name="Environ. Microbiol.">
        <title>Fungal ecological strategies reflected in gene transcription - a case study of two litter decomposers.</title>
        <authorList>
            <person name="Barbi F."/>
            <person name="Kohler A."/>
            <person name="Barry K."/>
            <person name="Baskaran P."/>
            <person name="Daum C."/>
            <person name="Fauchery L."/>
            <person name="Ihrmark K."/>
            <person name="Kuo A."/>
            <person name="LaButti K."/>
            <person name="Lipzen A."/>
            <person name="Morin E."/>
            <person name="Grigoriev I.V."/>
            <person name="Henrissat B."/>
            <person name="Lindahl B."/>
            <person name="Martin F."/>
        </authorList>
    </citation>
    <scope>NUCLEOTIDE SEQUENCE</scope>
    <source>
        <strain evidence="8">JB14</strain>
    </source>
</reference>
<evidence type="ECO:0000256" key="2">
    <source>
        <dbReference type="ARBA" id="ARBA00022478"/>
    </source>
</evidence>
<name>A0A6A4HJF8_9AGAR</name>
<dbReference type="GO" id="GO:0003899">
    <property type="term" value="F:DNA-directed RNA polymerase activity"/>
    <property type="evidence" value="ECO:0007669"/>
    <property type="project" value="UniProtKB-EC"/>
</dbReference>
<evidence type="ECO:0000256" key="4">
    <source>
        <dbReference type="ARBA" id="ARBA00022695"/>
    </source>
</evidence>
<dbReference type="SMART" id="SM00663">
    <property type="entry name" value="RPOLA_N"/>
    <property type="match status" value="1"/>
</dbReference>
<evidence type="ECO:0000259" key="7">
    <source>
        <dbReference type="SMART" id="SM00663"/>
    </source>
</evidence>
<dbReference type="Gene3D" id="2.40.40.20">
    <property type="match status" value="1"/>
</dbReference>
<dbReference type="GO" id="GO:0006351">
    <property type="term" value="P:DNA-templated transcription"/>
    <property type="evidence" value="ECO:0007669"/>
    <property type="project" value="InterPro"/>
</dbReference>
<gene>
    <name evidence="8" type="ORF">BT96DRAFT_995956</name>
</gene>
<dbReference type="InterPro" id="IPR006592">
    <property type="entry name" value="RNA_pol_N"/>
</dbReference>
<dbReference type="InterPro" id="IPR000722">
    <property type="entry name" value="RNA_pol_asu"/>
</dbReference>
<protein>
    <recommendedName>
        <fullName evidence="1">DNA-directed RNA polymerase</fullName>
        <ecNumber evidence="1">2.7.7.6</ecNumber>
    </recommendedName>
</protein>
<feature type="domain" description="RNA polymerase N-terminal" evidence="7">
    <location>
        <begin position="1"/>
        <end position="229"/>
    </location>
</feature>
<proteinExistence type="predicted"/>
<evidence type="ECO:0000313" key="9">
    <source>
        <dbReference type="Proteomes" id="UP000799118"/>
    </source>
</evidence>
<dbReference type="InterPro" id="IPR045867">
    <property type="entry name" value="DNA-dir_RpoC_beta_prime"/>
</dbReference>
<dbReference type="Pfam" id="PF00623">
    <property type="entry name" value="RNA_pol_Rpb1_2"/>
    <property type="match status" value="1"/>
</dbReference>
<evidence type="ECO:0000256" key="1">
    <source>
        <dbReference type="ARBA" id="ARBA00012418"/>
    </source>
</evidence>
<keyword evidence="2" id="KW-0240">DNA-directed RNA polymerase</keyword>
<organism evidence="8 9">
    <name type="scientific">Gymnopus androsaceus JB14</name>
    <dbReference type="NCBI Taxonomy" id="1447944"/>
    <lineage>
        <taxon>Eukaryota</taxon>
        <taxon>Fungi</taxon>
        <taxon>Dikarya</taxon>
        <taxon>Basidiomycota</taxon>
        <taxon>Agaricomycotina</taxon>
        <taxon>Agaricomycetes</taxon>
        <taxon>Agaricomycetidae</taxon>
        <taxon>Agaricales</taxon>
        <taxon>Marasmiineae</taxon>
        <taxon>Omphalotaceae</taxon>
        <taxon>Gymnopus</taxon>
    </lineage>
</organism>
<dbReference type="AlphaFoldDB" id="A0A6A4HJF8"/>
<accession>A0A6A4HJF8</accession>
<dbReference type="SUPFAM" id="SSF64484">
    <property type="entry name" value="beta and beta-prime subunits of DNA dependent RNA-polymerase"/>
    <property type="match status" value="1"/>
</dbReference>
<evidence type="ECO:0000313" key="8">
    <source>
        <dbReference type="EMBL" id="KAE9397234.1"/>
    </source>
</evidence>
<dbReference type="EMBL" id="ML769500">
    <property type="protein sequence ID" value="KAE9397234.1"/>
    <property type="molecule type" value="Genomic_DNA"/>
</dbReference>
<dbReference type="EC" id="2.7.7.6" evidence="1"/>